<dbReference type="PANTHER" id="PTHR35333">
    <property type="entry name" value="BETA-LACTAMASE"/>
    <property type="match status" value="1"/>
</dbReference>
<evidence type="ECO:0000256" key="8">
    <source>
        <dbReference type="SAM" id="SignalP"/>
    </source>
</evidence>
<dbReference type="Pfam" id="PF13354">
    <property type="entry name" value="Beta-lactamase2"/>
    <property type="match status" value="1"/>
</dbReference>
<feature type="compositionally biased region" description="Basic and acidic residues" evidence="7">
    <location>
        <begin position="163"/>
        <end position="183"/>
    </location>
</feature>
<feature type="signal peptide" evidence="8">
    <location>
        <begin position="1"/>
        <end position="25"/>
    </location>
</feature>
<dbReference type="NCBIfam" id="NF033103">
    <property type="entry name" value="bla_class_A"/>
    <property type="match status" value="1"/>
</dbReference>
<dbReference type="InterPro" id="IPR023650">
    <property type="entry name" value="Beta-lactam_class-A_AS"/>
</dbReference>
<organism evidence="10 11">
    <name type="scientific">Bosea vestrisii</name>
    <dbReference type="NCBI Taxonomy" id="151416"/>
    <lineage>
        <taxon>Bacteria</taxon>
        <taxon>Pseudomonadati</taxon>
        <taxon>Pseudomonadota</taxon>
        <taxon>Alphaproteobacteria</taxon>
        <taxon>Hyphomicrobiales</taxon>
        <taxon>Boseaceae</taxon>
        <taxon>Bosea</taxon>
    </lineage>
</organism>
<evidence type="ECO:0000256" key="1">
    <source>
        <dbReference type="ARBA" id="ARBA00001526"/>
    </source>
</evidence>
<proteinExistence type="inferred from homology"/>
<feature type="chain" id="PRO_5045063046" description="Beta-lactamase" evidence="8">
    <location>
        <begin position="26"/>
        <end position="291"/>
    </location>
</feature>
<comment type="catalytic activity">
    <reaction evidence="1 6">
        <text>a beta-lactam + H2O = a substituted beta-amino acid</text>
        <dbReference type="Rhea" id="RHEA:20401"/>
        <dbReference type="ChEBI" id="CHEBI:15377"/>
        <dbReference type="ChEBI" id="CHEBI:35627"/>
        <dbReference type="ChEBI" id="CHEBI:140347"/>
        <dbReference type="EC" id="3.5.2.6"/>
    </reaction>
</comment>
<comment type="caution">
    <text evidence="10">The sequence shown here is derived from an EMBL/GenBank/DDBJ whole genome shotgun (WGS) entry which is preliminary data.</text>
</comment>
<dbReference type="InterPro" id="IPR000871">
    <property type="entry name" value="Beta-lactam_class-A"/>
</dbReference>
<dbReference type="PANTHER" id="PTHR35333:SF3">
    <property type="entry name" value="BETA-LACTAMASE-TYPE TRANSPEPTIDASE FOLD CONTAINING PROTEIN"/>
    <property type="match status" value="1"/>
</dbReference>
<sequence length="291" mass="31321">MIRRRELLIGSLMAAPMLGGLAASAQERWEEDKVREALFALDRKHGGRLGVAILDSGNGRIVAHRGEERFAMCSTFKLVAAACVLARVDRGEEELERSVRYSKADLITYSPVTEKHVEKGLTMAELCDAAVTLSDNTAGNLLLDSIGGPKGLTAYMRSLGDEASRLDRREPDLNEARTGDPRDTTTPVAMAGVLRQIVLGGALSPALRQQLTTWLVANKTGDKRLRAGVPKGWRIGEKTGTGNNNVTNDIGVIWPPGRAPLVVTAYYAESSAAFPEREAVLAEAGRLASSL</sequence>
<name>A0ABW0HCP9_9HYPH</name>
<dbReference type="PROSITE" id="PS00146">
    <property type="entry name" value="BETA_LACTAMASE_A"/>
    <property type="match status" value="1"/>
</dbReference>
<evidence type="ECO:0000313" key="11">
    <source>
        <dbReference type="Proteomes" id="UP001596104"/>
    </source>
</evidence>
<evidence type="ECO:0000256" key="6">
    <source>
        <dbReference type="RuleBase" id="RU361140"/>
    </source>
</evidence>
<dbReference type="GO" id="GO:0008800">
    <property type="term" value="F:beta-lactamase activity"/>
    <property type="evidence" value="ECO:0007669"/>
    <property type="project" value="UniProtKB-EC"/>
</dbReference>
<feature type="domain" description="Beta-lactamase class A catalytic" evidence="9">
    <location>
        <begin position="50"/>
        <end position="266"/>
    </location>
</feature>
<accession>A0ABW0HCP9</accession>
<comment type="similarity">
    <text evidence="2 6">Belongs to the class-A beta-lactamase family.</text>
</comment>
<dbReference type="EC" id="3.5.2.6" evidence="3 6"/>
<evidence type="ECO:0000256" key="2">
    <source>
        <dbReference type="ARBA" id="ARBA00009009"/>
    </source>
</evidence>
<evidence type="ECO:0000256" key="7">
    <source>
        <dbReference type="SAM" id="MobiDB-lite"/>
    </source>
</evidence>
<dbReference type="EMBL" id="JBHSLV010000031">
    <property type="protein sequence ID" value="MFC5394440.1"/>
    <property type="molecule type" value="Genomic_DNA"/>
</dbReference>
<evidence type="ECO:0000259" key="9">
    <source>
        <dbReference type="Pfam" id="PF13354"/>
    </source>
</evidence>
<evidence type="ECO:0000256" key="5">
    <source>
        <dbReference type="ARBA" id="ARBA00023251"/>
    </source>
</evidence>
<dbReference type="InterPro" id="IPR045155">
    <property type="entry name" value="Beta-lactam_cat"/>
</dbReference>
<evidence type="ECO:0000256" key="3">
    <source>
        <dbReference type="ARBA" id="ARBA00012865"/>
    </source>
</evidence>
<protein>
    <recommendedName>
        <fullName evidence="3 6">Beta-lactamase</fullName>
        <ecNumber evidence="3 6">3.5.2.6</ecNumber>
    </recommendedName>
</protein>
<keyword evidence="4 6" id="KW-0378">Hydrolase</keyword>
<dbReference type="SUPFAM" id="SSF56601">
    <property type="entry name" value="beta-lactamase/transpeptidase-like"/>
    <property type="match status" value="1"/>
</dbReference>
<dbReference type="PRINTS" id="PR00118">
    <property type="entry name" value="BLACTAMASEA"/>
</dbReference>
<keyword evidence="11" id="KW-1185">Reference proteome</keyword>
<gene>
    <name evidence="10" type="primary">bla</name>
    <name evidence="10" type="ORF">ACFPPC_17510</name>
</gene>
<evidence type="ECO:0000313" key="10">
    <source>
        <dbReference type="EMBL" id="MFC5394440.1"/>
    </source>
</evidence>
<keyword evidence="5 6" id="KW-0046">Antibiotic resistance</keyword>
<dbReference type="InterPro" id="IPR012338">
    <property type="entry name" value="Beta-lactam/transpept-like"/>
</dbReference>
<keyword evidence="8" id="KW-0732">Signal</keyword>
<dbReference type="RefSeq" id="WP_377009759.1">
    <property type="nucleotide sequence ID" value="NZ_JBHSLV010000031.1"/>
</dbReference>
<feature type="region of interest" description="Disordered" evidence="7">
    <location>
        <begin position="163"/>
        <end position="186"/>
    </location>
</feature>
<evidence type="ECO:0000256" key="4">
    <source>
        <dbReference type="ARBA" id="ARBA00022801"/>
    </source>
</evidence>
<dbReference type="Proteomes" id="UP001596104">
    <property type="component" value="Unassembled WGS sequence"/>
</dbReference>
<dbReference type="Gene3D" id="3.40.710.10">
    <property type="entry name" value="DD-peptidase/beta-lactamase superfamily"/>
    <property type="match status" value="1"/>
</dbReference>
<reference evidence="11" key="1">
    <citation type="journal article" date="2019" name="Int. J. Syst. Evol. Microbiol.">
        <title>The Global Catalogue of Microorganisms (GCM) 10K type strain sequencing project: providing services to taxonomists for standard genome sequencing and annotation.</title>
        <authorList>
            <consortium name="The Broad Institute Genomics Platform"/>
            <consortium name="The Broad Institute Genome Sequencing Center for Infectious Disease"/>
            <person name="Wu L."/>
            <person name="Ma J."/>
        </authorList>
    </citation>
    <scope>NUCLEOTIDE SEQUENCE [LARGE SCALE GENOMIC DNA]</scope>
    <source>
        <strain evidence="11">CGMCC 1.16326</strain>
    </source>
</reference>